<organism evidence="2 3">
    <name type="scientific">Phtheirospermum japonicum</name>
    <dbReference type="NCBI Taxonomy" id="374723"/>
    <lineage>
        <taxon>Eukaryota</taxon>
        <taxon>Viridiplantae</taxon>
        <taxon>Streptophyta</taxon>
        <taxon>Embryophyta</taxon>
        <taxon>Tracheophyta</taxon>
        <taxon>Spermatophyta</taxon>
        <taxon>Magnoliopsida</taxon>
        <taxon>eudicotyledons</taxon>
        <taxon>Gunneridae</taxon>
        <taxon>Pentapetalae</taxon>
        <taxon>asterids</taxon>
        <taxon>lamiids</taxon>
        <taxon>Lamiales</taxon>
        <taxon>Orobanchaceae</taxon>
        <taxon>Orobanchaceae incertae sedis</taxon>
        <taxon>Phtheirospermum</taxon>
    </lineage>
</organism>
<evidence type="ECO:0000313" key="3">
    <source>
        <dbReference type="Proteomes" id="UP000653305"/>
    </source>
</evidence>
<dbReference type="OrthoDB" id="913743at2759"/>
<sequence>MEVCAALYNHLNSPCISATHRRRSKAQVESSARHRLLKMSMRTMKAERLRQIDRLEAFQESCFGHFMRFTGESSICGLVLIGLFRREVLMKNPQERNKYERWFRVNHTNIRFSKTEFSMVSRLRFGTSPFDPHAVLVENSKLWDTFPWGKFVFQRLCHYLEFMETHVSREYKIYGFLMALQWWAHESIPVLGSRLGKPSGTVMTIPRGDRWRCSKTTHVNLDFLSRVDIKLSEEERRQPYMVDIDIDILDGIQYSHGGVEEKAKEPKLKAAVRLDQRVLKRPDLIEEPDWNPPSPSTDNPRATPSMSTQQQLTSSPPPGMRTSNPSSTKDEPTSISIGS</sequence>
<comment type="caution">
    <text evidence="2">The sequence shown here is derived from an EMBL/GenBank/DDBJ whole genome shotgun (WGS) entry which is preliminary data.</text>
</comment>
<feature type="compositionally biased region" description="Polar residues" evidence="1">
    <location>
        <begin position="321"/>
        <end position="339"/>
    </location>
</feature>
<proteinExistence type="predicted"/>
<dbReference type="PANTHER" id="PTHR48449:SF1">
    <property type="entry name" value="DUF1985 DOMAIN-CONTAINING PROTEIN"/>
    <property type="match status" value="1"/>
</dbReference>
<feature type="region of interest" description="Disordered" evidence="1">
    <location>
        <begin position="283"/>
        <end position="339"/>
    </location>
</feature>
<accession>A0A830B6V8</accession>
<dbReference type="PANTHER" id="PTHR48449">
    <property type="entry name" value="DUF1985 DOMAIN-CONTAINING PROTEIN"/>
    <property type="match status" value="1"/>
</dbReference>
<dbReference type="EMBL" id="BMAC01000023">
    <property type="protein sequence ID" value="GFP80738.1"/>
    <property type="molecule type" value="Genomic_DNA"/>
</dbReference>
<evidence type="ECO:0000256" key="1">
    <source>
        <dbReference type="SAM" id="MobiDB-lite"/>
    </source>
</evidence>
<keyword evidence="3" id="KW-1185">Reference proteome</keyword>
<reference evidence="2" key="1">
    <citation type="submission" date="2020-07" db="EMBL/GenBank/DDBJ databases">
        <title>Ethylene signaling mediates host invasion by parasitic plants.</title>
        <authorList>
            <person name="Yoshida S."/>
        </authorList>
    </citation>
    <scope>NUCLEOTIDE SEQUENCE</scope>
    <source>
        <strain evidence="2">Okayama</strain>
    </source>
</reference>
<feature type="compositionally biased region" description="Polar residues" evidence="1">
    <location>
        <begin position="296"/>
        <end position="314"/>
    </location>
</feature>
<name>A0A830B6V8_9LAMI</name>
<dbReference type="AlphaFoldDB" id="A0A830B6V8"/>
<evidence type="ECO:0008006" key="4">
    <source>
        <dbReference type="Google" id="ProtNLM"/>
    </source>
</evidence>
<dbReference type="Proteomes" id="UP000653305">
    <property type="component" value="Unassembled WGS sequence"/>
</dbReference>
<gene>
    <name evidence="2" type="ORF">PHJA_000217100</name>
</gene>
<protein>
    <recommendedName>
        <fullName evidence="4">DUF1985 domain-containing protein</fullName>
    </recommendedName>
</protein>
<evidence type="ECO:0000313" key="2">
    <source>
        <dbReference type="EMBL" id="GFP80738.1"/>
    </source>
</evidence>